<dbReference type="InterPro" id="IPR007627">
    <property type="entry name" value="RNA_pol_sigma70_r2"/>
</dbReference>
<dbReference type="Gene3D" id="1.10.10.10">
    <property type="entry name" value="Winged helix-like DNA-binding domain superfamily/Winged helix DNA-binding domain"/>
    <property type="match status" value="1"/>
</dbReference>
<dbReference type="Proteomes" id="UP000679126">
    <property type="component" value="Unassembled WGS sequence"/>
</dbReference>
<dbReference type="SUPFAM" id="SSF88659">
    <property type="entry name" value="Sigma3 and sigma4 domains of RNA polymerase sigma factors"/>
    <property type="match status" value="1"/>
</dbReference>
<dbReference type="PANTHER" id="PTHR43133:SF62">
    <property type="entry name" value="RNA POLYMERASE SIGMA FACTOR SIGZ"/>
    <property type="match status" value="1"/>
</dbReference>
<feature type="domain" description="RNA polymerase sigma factor 70 region 4 type 2" evidence="6">
    <location>
        <begin position="112"/>
        <end position="159"/>
    </location>
</feature>
<organism evidence="7 8">
    <name type="scientific">Chitinophaga chungangae</name>
    <dbReference type="NCBI Taxonomy" id="2821488"/>
    <lineage>
        <taxon>Bacteria</taxon>
        <taxon>Pseudomonadati</taxon>
        <taxon>Bacteroidota</taxon>
        <taxon>Chitinophagia</taxon>
        <taxon>Chitinophagales</taxon>
        <taxon>Chitinophagaceae</taxon>
        <taxon>Chitinophaga</taxon>
    </lineage>
</organism>
<keyword evidence="3" id="KW-0731">Sigma factor</keyword>
<dbReference type="InterPro" id="IPR013324">
    <property type="entry name" value="RNA_pol_sigma_r3/r4-like"/>
</dbReference>
<dbReference type="EMBL" id="JAGHKP010000002">
    <property type="protein sequence ID" value="MBO9153020.1"/>
    <property type="molecule type" value="Genomic_DNA"/>
</dbReference>
<dbReference type="SUPFAM" id="SSF88946">
    <property type="entry name" value="Sigma2 domain of RNA polymerase sigma factors"/>
    <property type="match status" value="1"/>
</dbReference>
<dbReference type="Pfam" id="PF04542">
    <property type="entry name" value="Sigma70_r2"/>
    <property type="match status" value="1"/>
</dbReference>
<sequence>MLQPEQVPTEEILLAQLREGNIVAKQWLYDRYAAPLYGHLIQLTGAKPIADDLLVITFERIFKNIHEYEQSRGISLFSWLIKMARETAIKTPSDAGLTGNDITHSRSGALHFMNALSEQCKRVFVLCYYKGFSRIETAKQLDMTDEQVLNYLKEALTALRRFSRRS</sequence>
<comment type="similarity">
    <text evidence="1">Belongs to the sigma-70 factor family. ECF subfamily.</text>
</comment>
<feature type="domain" description="RNA polymerase sigma-70 region 2" evidence="5">
    <location>
        <begin position="28"/>
        <end position="90"/>
    </location>
</feature>
<evidence type="ECO:0000256" key="4">
    <source>
        <dbReference type="ARBA" id="ARBA00023163"/>
    </source>
</evidence>
<evidence type="ECO:0000259" key="5">
    <source>
        <dbReference type="Pfam" id="PF04542"/>
    </source>
</evidence>
<evidence type="ECO:0000313" key="8">
    <source>
        <dbReference type="Proteomes" id="UP000679126"/>
    </source>
</evidence>
<dbReference type="Gene3D" id="1.10.1740.10">
    <property type="match status" value="1"/>
</dbReference>
<reference evidence="8" key="1">
    <citation type="submission" date="2021-03" db="EMBL/GenBank/DDBJ databases">
        <title>Assistant Professor.</title>
        <authorList>
            <person name="Huq M.A."/>
        </authorList>
    </citation>
    <scope>NUCLEOTIDE SEQUENCE [LARGE SCALE GENOMIC DNA]</scope>
    <source>
        <strain evidence="8">MAH-28</strain>
    </source>
</reference>
<dbReference type="PANTHER" id="PTHR43133">
    <property type="entry name" value="RNA POLYMERASE ECF-TYPE SIGMA FACTO"/>
    <property type="match status" value="1"/>
</dbReference>
<gene>
    <name evidence="7" type="ORF">J7I43_12410</name>
</gene>
<evidence type="ECO:0000256" key="3">
    <source>
        <dbReference type="ARBA" id="ARBA00023082"/>
    </source>
</evidence>
<evidence type="ECO:0000256" key="2">
    <source>
        <dbReference type="ARBA" id="ARBA00023015"/>
    </source>
</evidence>
<evidence type="ECO:0000313" key="7">
    <source>
        <dbReference type="EMBL" id="MBO9153020.1"/>
    </source>
</evidence>
<dbReference type="RefSeq" id="WP_209145996.1">
    <property type="nucleotide sequence ID" value="NZ_JAGHKP010000002.1"/>
</dbReference>
<dbReference type="InterPro" id="IPR013325">
    <property type="entry name" value="RNA_pol_sigma_r2"/>
</dbReference>
<dbReference type="InterPro" id="IPR039425">
    <property type="entry name" value="RNA_pol_sigma-70-like"/>
</dbReference>
<proteinExistence type="inferred from homology"/>
<evidence type="ECO:0000256" key="1">
    <source>
        <dbReference type="ARBA" id="ARBA00010641"/>
    </source>
</evidence>
<dbReference type="Pfam" id="PF08281">
    <property type="entry name" value="Sigma70_r4_2"/>
    <property type="match status" value="1"/>
</dbReference>
<protein>
    <submittedName>
        <fullName evidence="7">Sigma-70 family RNA polymerase sigma factor</fullName>
    </submittedName>
</protein>
<keyword evidence="8" id="KW-1185">Reference proteome</keyword>
<name>A0ABS3YEB7_9BACT</name>
<dbReference type="InterPro" id="IPR013249">
    <property type="entry name" value="RNA_pol_sigma70_r4_t2"/>
</dbReference>
<keyword evidence="4" id="KW-0804">Transcription</keyword>
<comment type="caution">
    <text evidence="7">The sequence shown here is derived from an EMBL/GenBank/DDBJ whole genome shotgun (WGS) entry which is preliminary data.</text>
</comment>
<evidence type="ECO:0000259" key="6">
    <source>
        <dbReference type="Pfam" id="PF08281"/>
    </source>
</evidence>
<accession>A0ABS3YEB7</accession>
<dbReference type="InterPro" id="IPR036388">
    <property type="entry name" value="WH-like_DNA-bd_sf"/>
</dbReference>
<keyword evidence="2" id="KW-0805">Transcription regulation</keyword>